<proteinExistence type="predicted"/>
<accession>A0ABV6YLM4</accession>
<dbReference type="EMBL" id="JBHPKH010000102">
    <property type="protein sequence ID" value="MFC1573242.1"/>
    <property type="molecule type" value="Genomic_DNA"/>
</dbReference>
<protein>
    <recommendedName>
        <fullName evidence="3">DUF3806 domain-containing protein</fullName>
    </recommendedName>
</protein>
<evidence type="ECO:0000313" key="1">
    <source>
        <dbReference type="EMBL" id="MFC1573242.1"/>
    </source>
</evidence>
<keyword evidence="2" id="KW-1185">Reference proteome</keyword>
<evidence type="ECO:0008006" key="3">
    <source>
        <dbReference type="Google" id="ProtNLM"/>
    </source>
</evidence>
<comment type="caution">
    <text evidence="1">The sequence shown here is derived from an EMBL/GenBank/DDBJ whole genome shotgun (WGS) entry which is preliminary data.</text>
</comment>
<sequence>MTTGILQQEPLTSSYSFVGQSDEAAQLEYQVKWPTNQLYEPVQYMEPYRRILREMEELLLDCLEDNWDGYRARGASIESYECAQRFILSLPIQWLNPEVAVDPDGEFSFDWFGVRGALLTISVGPSGQLTYAGRFGAARAHGLELLSEGIPKEILSCLARLT</sequence>
<reference evidence="1 2" key="1">
    <citation type="submission" date="2024-09" db="EMBL/GenBank/DDBJ databases">
        <authorList>
            <person name="D'Angelo T."/>
        </authorList>
    </citation>
    <scope>NUCLEOTIDE SEQUENCE [LARGE SCALE GENOMIC DNA]</scope>
    <source>
        <strain evidence="1">SAG AM-320-E07</strain>
    </source>
</reference>
<evidence type="ECO:0000313" key="2">
    <source>
        <dbReference type="Proteomes" id="UP001593833"/>
    </source>
</evidence>
<gene>
    <name evidence="1" type="ORF">ACFL6M_06545</name>
</gene>
<dbReference type="Proteomes" id="UP001593833">
    <property type="component" value="Unassembled WGS sequence"/>
</dbReference>
<name>A0ABV6YLM4_UNCEI</name>
<organism evidence="1 2">
    <name type="scientific">Eiseniibacteriota bacterium</name>
    <dbReference type="NCBI Taxonomy" id="2212470"/>
    <lineage>
        <taxon>Bacteria</taxon>
        <taxon>Candidatus Eiseniibacteriota</taxon>
    </lineage>
</organism>